<sequence>MNAVVCKECGYSFTDKEPDKYFCPNCSKEMKFMKIEAFCGAKPGELYEKRLK</sequence>
<reference evidence="1" key="1">
    <citation type="journal article" date="2014" name="Front. Microbiol.">
        <title>High frequency of phylogenetically diverse reductive dehalogenase-homologous genes in deep subseafloor sedimentary metagenomes.</title>
        <authorList>
            <person name="Kawai M."/>
            <person name="Futagami T."/>
            <person name="Toyoda A."/>
            <person name="Takaki Y."/>
            <person name="Nishi S."/>
            <person name="Hori S."/>
            <person name="Arai W."/>
            <person name="Tsubouchi T."/>
            <person name="Morono Y."/>
            <person name="Uchiyama I."/>
            <person name="Ito T."/>
            <person name="Fujiyama A."/>
            <person name="Inagaki F."/>
            <person name="Takami H."/>
        </authorList>
    </citation>
    <scope>NUCLEOTIDE SEQUENCE</scope>
    <source>
        <strain evidence="1">Expedition CK06-06</strain>
    </source>
</reference>
<gene>
    <name evidence="1" type="ORF">S03H2_44858</name>
</gene>
<dbReference type="SUPFAM" id="SSF57802">
    <property type="entry name" value="Rubredoxin-like"/>
    <property type="match status" value="1"/>
</dbReference>
<protein>
    <recommendedName>
        <fullName evidence="2">Rubredoxin-like domain-containing protein</fullName>
    </recommendedName>
</protein>
<comment type="caution">
    <text evidence="1">The sequence shown here is derived from an EMBL/GenBank/DDBJ whole genome shotgun (WGS) entry which is preliminary data.</text>
</comment>
<evidence type="ECO:0008006" key="2">
    <source>
        <dbReference type="Google" id="ProtNLM"/>
    </source>
</evidence>
<dbReference type="EMBL" id="BARU01028073">
    <property type="protein sequence ID" value="GAH66399.1"/>
    <property type="molecule type" value="Genomic_DNA"/>
</dbReference>
<name>X1IJU4_9ZZZZ</name>
<accession>X1IJU4</accession>
<organism evidence="1">
    <name type="scientific">marine sediment metagenome</name>
    <dbReference type="NCBI Taxonomy" id="412755"/>
    <lineage>
        <taxon>unclassified sequences</taxon>
        <taxon>metagenomes</taxon>
        <taxon>ecological metagenomes</taxon>
    </lineage>
</organism>
<proteinExistence type="predicted"/>
<dbReference type="AlphaFoldDB" id="X1IJU4"/>
<evidence type="ECO:0000313" key="1">
    <source>
        <dbReference type="EMBL" id="GAH66399.1"/>
    </source>
</evidence>